<proteinExistence type="predicted"/>
<feature type="region of interest" description="Disordered" evidence="1">
    <location>
        <begin position="1"/>
        <end position="66"/>
    </location>
</feature>
<keyword evidence="3" id="KW-1185">Reference proteome</keyword>
<gene>
    <name evidence="2" type="ORF">SBOR_1837</name>
</gene>
<dbReference type="HOGENOM" id="CLU_085407_0_0_1"/>
<name>W9CP84_SCLBF</name>
<feature type="compositionally biased region" description="Polar residues" evidence="1">
    <location>
        <begin position="41"/>
        <end position="59"/>
    </location>
</feature>
<reference evidence="2 3" key="1">
    <citation type="journal article" date="2014" name="Genome Announc.">
        <title>Draft genome sequence of Sclerotinia borealis, a psychrophilic plant pathogenic fungus.</title>
        <authorList>
            <person name="Mardanov A.V."/>
            <person name="Beletsky A.V."/>
            <person name="Kadnikov V.V."/>
            <person name="Ignatov A.N."/>
            <person name="Ravin N.V."/>
        </authorList>
    </citation>
    <scope>NUCLEOTIDE SEQUENCE [LARGE SCALE GENOMIC DNA]</scope>
    <source>
        <strain evidence="3">F-4157</strain>
    </source>
</reference>
<accession>W9CP84</accession>
<dbReference type="EMBL" id="AYSA01000068">
    <property type="protein sequence ID" value="ESZ97828.1"/>
    <property type="molecule type" value="Genomic_DNA"/>
</dbReference>
<organism evidence="2 3">
    <name type="scientific">Sclerotinia borealis (strain F-4128)</name>
    <dbReference type="NCBI Taxonomy" id="1432307"/>
    <lineage>
        <taxon>Eukaryota</taxon>
        <taxon>Fungi</taxon>
        <taxon>Dikarya</taxon>
        <taxon>Ascomycota</taxon>
        <taxon>Pezizomycotina</taxon>
        <taxon>Leotiomycetes</taxon>
        <taxon>Helotiales</taxon>
        <taxon>Sclerotiniaceae</taxon>
        <taxon>Sclerotinia</taxon>
    </lineage>
</organism>
<protein>
    <submittedName>
        <fullName evidence="2">Uncharacterized protein</fullName>
    </submittedName>
</protein>
<evidence type="ECO:0000313" key="3">
    <source>
        <dbReference type="Proteomes" id="UP000019487"/>
    </source>
</evidence>
<dbReference type="OrthoDB" id="5344325at2759"/>
<dbReference type="AlphaFoldDB" id="W9CP84"/>
<dbReference type="Proteomes" id="UP000019487">
    <property type="component" value="Unassembled WGS sequence"/>
</dbReference>
<feature type="compositionally biased region" description="Polar residues" evidence="1">
    <location>
        <begin position="1"/>
        <end position="20"/>
    </location>
</feature>
<comment type="caution">
    <text evidence="2">The sequence shown here is derived from an EMBL/GenBank/DDBJ whole genome shotgun (WGS) entry which is preliminary data.</text>
</comment>
<evidence type="ECO:0000313" key="2">
    <source>
        <dbReference type="EMBL" id="ESZ97828.1"/>
    </source>
</evidence>
<sequence length="227" mass="25026">MVPLSSNRLSVPDDTPTSFHTEPKTSLGRHSSIPSPRDFSRTAQNQAFHQELGPNSQESMGYMTNFAPMSSEPFRSKSLYQAVSSSAIPSRGTGSFAEPEIDSNELDFSPLPQVLANTHNGTSSYDYLNVPSSEGGSWNQISNPTPKSGIVNFQHFDQSYIVPVPIQTENLQSFDVSRYPTFHPTVGNNGMSNFEDTPDILFPPEIPDDQSRNQNYGVADEYAGSFY</sequence>
<evidence type="ECO:0000256" key="1">
    <source>
        <dbReference type="SAM" id="MobiDB-lite"/>
    </source>
</evidence>